<evidence type="ECO:0000256" key="1">
    <source>
        <dbReference type="ARBA" id="ARBA00004123"/>
    </source>
</evidence>
<dbReference type="InterPro" id="IPR015943">
    <property type="entry name" value="WD40/YVTN_repeat-like_dom_sf"/>
</dbReference>
<feature type="repeat" description="WD" evidence="6">
    <location>
        <begin position="257"/>
        <end position="285"/>
    </location>
</feature>
<feature type="domain" description="Histone-binding protein RBBP4-like N-terminal" evidence="7">
    <location>
        <begin position="10"/>
        <end position="75"/>
    </location>
</feature>
<gene>
    <name evidence="8" type="ORF">EZS28_044910</name>
</gene>
<evidence type="ECO:0000256" key="6">
    <source>
        <dbReference type="PROSITE-ProRule" id="PRU00221"/>
    </source>
</evidence>
<evidence type="ECO:0000256" key="3">
    <source>
        <dbReference type="ARBA" id="ARBA00022737"/>
    </source>
</evidence>
<accession>A0A5J4TP03</accession>
<dbReference type="Pfam" id="PF12265">
    <property type="entry name" value="CAF1C_H4-bd"/>
    <property type="match status" value="1"/>
</dbReference>
<evidence type="ECO:0000313" key="8">
    <source>
        <dbReference type="EMBL" id="KAA6359563.1"/>
    </source>
</evidence>
<dbReference type="InterPro" id="IPR036322">
    <property type="entry name" value="WD40_repeat_dom_sf"/>
</dbReference>
<dbReference type="PANTHER" id="PTHR22850">
    <property type="entry name" value="WD40 REPEAT FAMILY"/>
    <property type="match status" value="1"/>
</dbReference>
<proteinExistence type="predicted"/>
<comment type="caution">
    <text evidence="8">The sequence shown here is derived from an EMBL/GenBank/DDBJ whole genome shotgun (WGS) entry which is preliminary data.</text>
</comment>
<dbReference type="SUPFAM" id="SSF50978">
    <property type="entry name" value="WD40 repeat-like"/>
    <property type="match status" value="1"/>
</dbReference>
<dbReference type="AlphaFoldDB" id="A0A5J4TP03"/>
<sequence length="414" mass="45329">MESGEDDGADERALWLQNAPLLYDVIVSKTIEWPSLTCEFLPGVRETCDGLEYRLLLGTQTGDAGPGYLFVVAVSVAVSAAKDPENNQQTQYSDKQNSSSMRITHKMTHNGDVNRARLCPTLPSLVASRSSTGKVYLANLGEEEGSVEPRAILSGLEGEGFGLSWNRANNHIASASHDGAVCEWDVESNNNNQSGELMSIWNTNANTAVNSCEHTLLDPFLLGCGLENGRCYLYDTRIADSKPIQEFICSTKPPLDVNALAFNEHADIKHLFLTGSADGIVRLWDQRMNKNPLHRFLCHNGSVNQVIWAPPTYQGDQLSISDDSSASVFASCSSDTHVILWDVRQVGAEISLEDDCNDAPPEVFFVHAGHEAGISDVCFSRNSGDMRWMVASVDEDNTVQVWKFAAETAPQLAR</sequence>
<keyword evidence="2 6" id="KW-0853">WD repeat</keyword>
<keyword evidence="4" id="KW-0156">Chromatin regulator</keyword>
<dbReference type="Pfam" id="PF00400">
    <property type="entry name" value="WD40"/>
    <property type="match status" value="3"/>
</dbReference>
<comment type="subcellular location">
    <subcellularLocation>
        <location evidence="1">Nucleus</location>
    </subcellularLocation>
</comment>
<dbReference type="Proteomes" id="UP000324800">
    <property type="component" value="Unassembled WGS sequence"/>
</dbReference>
<evidence type="ECO:0000313" key="9">
    <source>
        <dbReference type="Proteomes" id="UP000324800"/>
    </source>
</evidence>
<name>A0A5J4TP03_9EUKA</name>
<evidence type="ECO:0000256" key="5">
    <source>
        <dbReference type="ARBA" id="ARBA00023242"/>
    </source>
</evidence>
<feature type="repeat" description="WD" evidence="6">
    <location>
        <begin position="153"/>
        <end position="194"/>
    </location>
</feature>
<keyword evidence="3" id="KW-0677">Repeat</keyword>
<dbReference type="GO" id="GO:0005634">
    <property type="term" value="C:nucleus"/>
    <property type="evidence" value="ECO:0007669"/>
    <property type="project" value="UniProtKB-SubCell"/>
</dbReference>
<keyword evidence="5" id="KW-0539">Nucleus</keyword>
<dbReference type="EMBL" id="SNRW01028190">
    <property type="protein sequence ID" value="KAA6359563.1"/>
    <property type="molecule type" value="Genomic_DNA"/>
</dbReference>
<evidence type="ECO:0000256" key="2">
    <source>
        <dbReference type="ARBA" id="ARBA00022574"/>
    </source>
</evidence>
<evidence type="ECO:0000256" key="4">
    <source>
        <dbReference type="ARBA" id="ARBA00022853"/>
    </source>
</evidence>
<protein>
    <submittedName>
        <fullName evidence="8">Putative WD40 repeat-like protein</fullName>
    </submittedName>
</protein>
<dbReference type="SMART" id="SM00320">
    <property type="entry name" value="WD40"/>
    <property type="match status" value="5"/>
</dbReference>
<dbReference type="GO" id="GO:0006325">
    <property type="term" value="P:chromatin organization"/>
    <property type="evidence" value="ECO:0007669"/>
    <property type="project" value="UniProtKB-KW"/>
</dbReference>
<dbReference type="PRINTS" id="PR00320">
    <property type="entry name" value="GPROTEINBRPT"/>
</dbReference>
<evidence type="ECO:0000259" key="7">
    <source>
        <dbReference type="Pfam" id="PF12265"/>
    </source>
</evidence>
<reference evidence="8 9" key="1">
    <citation type="submission" date="2019-03" db="EMBL/GenBank/DDBJ databases">
        <title>Single cell metagenomics reveals metabolic interactions within the superorganism composed of flagellate Streblomastix strix and complex community of Bacteroidetes bacteria on its surface.</title>
        <authorList>
            <person name="Treitli S.C."/>
            <person name="Kolisko M."/>
            <person name="Husnik F."/>
            <person name="Keeling P."/>
            <person name="Hampl V."/>
        </authorList>
    </citation>
    <scope>NUCLEOTIDE SEQUENCE [LARGE SCALE GENOMIC DNA]</scope>
    <source>
        <strain evidence="8">ST1C</strain>
    </source>
</reference>
<organism evidence="8 9">
    <name type="scientific">Streblomastix strix</name>
    <dbReference type="NCBI Taxonomy" id="222440"/>
    <lineage>
        <taxon>Eukaryota</taxon>
        <taxon>Metamonada</taxon>
        <taxon>Preaxostyla</taxon>
        <taxon>Oxymonadida</taxon>
        <taxon>Streblomastigidae</taxon>
        <taxon>Streblomastix</taxon>
    </lineage>
</organism>
<dbReference type="InterPro" id="IPR020472">
    <property type="entry name" value="WD40_PAC1"/>
</dbReference>
<dbReference type="InterPro" id="IPR050459">
    <property type="entry name" value="WD_repeat_RBAP46/RBAP48/MSI1"/>
</dbReference>
<dbReference type="Gene3D" id="2.130.10.10">
    <property type="entry name" value="YVTN repeat-like/Quinoprotein amine dehydrogenase"/>
    <property type="match status" value="1"/>
</dbReference>
<dbReference type="InterPro" id="IPR022052">
    <property type="entry name" value="Histone-bd_RBBP4-like_N"/>
</dbReference>
<dbReference type="InterPro" id="IPR001680">
    <property type="entry name" value="WD40_rpt"/>
</dbReference>
<dbReference type="OrthoDB" id="427795at2759"/>
<dbReference type="PROSITE" id="PS50082">
    <property type="entry name" value="WD_REPEATS_2"/>
    <property type="match status" value="2"/>
</dbReference>